<name>A0A4V2URU8_9FIRM</name>
<evidence type="ECO:0000313" key="2">
    <source>
        <dbReference type="Proteomes" id="UP000295726"/>
    </source>
</evidence>
<accession>A0A4V2URU8</accession>
<dbReference type="OrthoDB" id="2087923at2"/>
<dbReference type="Proteomes" id="UP000295726">
    <property type="component" value="Unassembled WGS sequence"/>
</dbReference>
<comment type="caution">
    <text evidence="1">The sequence shown here is derived from an EMBL/GenBank/DDBJ whole genome shotgun (WGS) entry which is preliminary data.</text>
</comment>
<keyword evidence="2" id="KW-1185">Reference proteome</keyword>
<reference evidence="1 2" key="1">
    <citation type="submission" date="2019-03" db="EMBL/GenBank/DDBJ databases">
        <title>Genomic Encyclopedia of Type Strains, Phase IV (KMG-IV): sequencing the most valuable type-strain genomes for metagenomic binning, comparative biology and taxonomic classification.</title>
        <authorList>
            <person name="Goeker M."/>
        </authorList>
    </citation>
    <scope>NUCLEOTIDE SEQUENCE [LARGE SCALE GENOMIC DNA]</scope>
    <source>
        <strain evidence="1 2">DSM 29489</strain>
    </source>
</reference>
<dbReference type="RefSeq" id="WP_132381044.1">
    <property type="nucleotide sequence ID" value="NZ_SLZZ01000010.1"/>
</dbReference>
<proteinExistence type="predicted"/>
<sequence>MNRFDNEDKIISQFQEVNDNEVMFATQSETIEAVYFSIHTETLWKNWINSSGKSDPPPDYYSPKDELMMDVMRVDDHAFVDEKGKIQNPTNAGESKLYKELKESSIQEIYPNAELIVNAKTLLPSEQDHNYLFYKSNFERIVSEHIKKLPLYQSNHDGYKTVLFVMDESSAYLQCESNKPNMDEVHEGEMIAGKPHLFFWDENFVNVFLHSGIDYLIWYAPYKLLRTSQGIFELPKVVMFDCKTGNYDNLIKYNEERICSSEL</sequence>
<gene>
    <name evidence="1" type="ORF">EDD59_110116</name>
</gene>
<evidence type="ECO:0000313" key="1">
    <source>
        <dbReference type="EMBL" id="TCS78902.1"/>
    </source>
</evidence>
<organism evidence="1 2">
    <name type="scientific">Muricomes intestini</name>
    <dbReference type="NCBI Taxonomy" id="1796634"/>
    <lineage>
        <taxon>Bacteria</taxon>
        <taxon>Bacillati</taxon>
        <taxon>Bacillota</taxon>
        <taxon>Clostridia</taxon>
        <taxon>Lachnospirales</taxon>
        <taxon>Lachnospiraceae</taxon>
        <taxon>Muricomes</taxon>
    </lineage>
</organism>
<dbReference type="EMBL" id="SLZZ01000010">
    <property type="protein sequence ID" value="TCS78902.1"/>
    <property type="molecule type" value="Genomic_DNA"/>
</dbReference>
<protein>
    <submittedName>
        <fullName evidence="1">Uncharacterized protein</fullName>
    </submittedName>
</protein>
<dbReference type="AlphaFoldDB" id="A0A4V2URU8"/>